<evidence type="ECO:0000256" key="2">
    <source>
        <dbReference type="SAM" id="Phobius"/>
    </source>
</evidence>
<feature type="non-terminal residue" evidence="3">
    <location>
        <position position="615"/>
    </location>
</feature>
<comment type="caution">
    <text evidence="3">The sequence shown here is derived from an EMBL/GenBank/DDBJ whole genome shotgun (WGS) entry which is preliminary data.</text>
</comment>
<dbReference type="OrthoDB" id="10329723at2759"/>
<feature type="compositionally biased region" description="Basic and acidic residues" evidence="1">
    <location>
        <begin position="187"/>
        <end position="198"/>
    </location>
</feature>
<evidence type="ECO:0000313" key="3">
    <source>
        <dbReference type="EMBL" id="OLP74905.1"/>
    </source>
</evidence>
<evidence type="ECO:0000313" key="4">
    <source>
        <dbReference type="Proteomes" id="UP000186817"/>
    </source>
</evidence>
<reference evidence="3 4" key="1">
    <citation type="submission" date="2016-02" db="EMBL/GenBank/DDBJ databases">
        <title>Genome analysis of coral dinoflagellate symbionts highlights evolutionary adaptations to a symbiotic lifestyle.</title>
        <authorList>
            <person name="Aranda M."/>
            <person name="Li Y."/>
            <person name="Liew Y.J."/>
            <person name="Baumgarten S."/>
            <person name="Simakov O."/>
            <person name="Wilson M."/>
            <person name="Piel J."/>
            <person name="Ashoor H."/>
            <person name="Bougouffa S."/>
            <person name="Bajic V.B."/>
            <person name="Ryu T."/>
            <person name="Ravasi T."/>
            <person name="Bayer T."/>
            <person name="Micklem G."/>
            <person name="Kim H."/>
            <person name="Bhak J."/>
            <person name="Lajeunesse T.C."/>
            <person name="Voolstra C.R."/>
        </authorList>
    </citation>
    <scope>NUCLEOTIDE SEQUENCE [LARGE SCALE GENOMIC DNA]</scope>
    <source>
        <strain evidence="3 4">CCMP2467</strain>
    </source>
</reference>
<accession>A0A1Q9BW63</accession>
<name>A0A1Q9BW63_SYMMI</name>
<feature type="region of interest" description="Disordered" evidence="1">
    <location>
        <begin position="187"/>
        <end position="266"/>
    </location>
</feature>
<keyword evidence="2" id="KW-0812">Transmembrane</keyword>
<evidence type="ECO:0008006" key="5">
    <source>
        <dbReference type="Google" id="ProtNLM"/>
    </source>
</evidence>
<feature type="compositionally biased region" description="Acidic residues" evidence="1">
    <location>
        <begin position="199"/>
        <end position="210"/>
    </location>
</feature>
<organism evidence="3 4">
    <name type="scientific">Symbiodinium microadriaticum</name>
    <name type="common">Dinoflagellate</name>
    <name type="synonym">Zooxanthella microadriatica</name>
    <dbReference type="NCBI Taxonomy" id="2951"/>
    <lineage>
        <taxon>Eukaryota</taxon>
        <taxon>Sar</taxon>
        <taxon>Alveolata</taxon>
        <taxon>Dinophyceae</taxon>
        <taxon>Suessiales</taxon>
        <taxon>Symbiodiniaceae</taxon>
        <taxon>Symbiodinium</taxon>
    </lineage>
</organism>
<keyword evidence="2" id="KW-0472">Membrane</keyword>
<keyword evidence="2" id="KW-1133">Transmembrane helix</keyword>
<protein>
    <recommendedName>
        <fullName evidence="5">Copia protein</fullName>
    </recommendedName>
</protein>
<dbReference type="Proteomes" id="UP000186817">
    <property type="component" value="Unassembled WGS sequence"/>
</dbReference>
<feature type="transmembrane region" description="Helical" evidence="2">
    <location>
        <begin position="21"/>
        <end position="46"/>
    </location>
</feature>
<dbReference type="AlphaFoldDB" id="A0A1Q9BW63"/>
<evidence type="ECO:0000256" key="1">
    <source>
        <dbReference type="SAM" id="MobiDB-lite"/>
    </source>
</evidence>
<sequence length="615" mass="69278">MKFTERLAKPLGRAQASLSFFSANVLCLFLLGEVTWLPFLLVIFMVRGGFANSTSPIDRSILMDYTPSTQRGNGAAESAVKELKLQTRKTLSTSGLEKPFWPVAAKAVASMQRARVLRQVPKMIASFGSKVLVKKRRYAASGALIRLEFEGRWSEGLYLGLSDQVADGHLVYVDGTFTHTRSVREKAKLVDAKEHQPDEDQEMPDLEDGQDPPARRLRIHGKSAPRFAAMGGNPDDVGDSSGRGHSPDLQHHVGGPKGRGRSPDYREKIRDPEVYAQLVLKQGLKVDESVVEHLFELLPDQRISRKTDECAYAGSPPKAWASGVYRHGGVLGVRNSTKDYPLATKVVNLFIQEKLGEHACWSTFSMHRNLNVKKHRDSHNARDKASYLIPISDFRDGGLWVQLKRRQQFMADRCTYVAYDGIEGKKDKSYLLSGSFSFEKEPEPEPPGHLKDLALHAMSCYAYDEESRATSDRAEERSYMSCPDIAQCFNTETKKMVDYAWRPVTDGKLLGFLGSIACKKRGWFPYENGHALVSHRAKALRGPDPTYKVKDYPYRVSMILRKGTWWIVERAHDLRQENKPCYLEEEAEVLVSLFLPEKASYKVESLSELSPELVD</sequence>
<dbReference type="EMBL" id="LSRX01003056">
    <property type="protein sequence ID" value="OLP74905.1"/>
    <property type="molecule type" value="Genomic_DNA"/>
</dbReference>
<keyword evidence="4" id="KW-1185">Reference proteome</keyword>
<gene>
    <name evidence="3" type="ORF">AK812_SmicGene45416</name>
</gene>
<proteinExistence type="predicted"/>